<keyword evidence="7" id="KW-0235">DNA replication</keyword>
<dbReference type="GO" id="GO:0043625">
    <property type="term" value="C:delta DNA polymerase complex"/>
    <property type="evidence" value="ECO:0007669"/>
    <property type="project" value="TreeGrafter"/>
</dbReference>
<dbReference type="Pfam" id="PF03104">
    <property type="entry name" value="DNA_pol_B_exo1"/>
    <property type="match status" value="1"/>
</dbReference>
<keyword evidence="5 7" id="KW-0238">DNA-binding</keyword>
<name>A0A1Y2FK70_PROLT</name>
<dbReference type="InterPro" id="IPR017964">
    <property type="entry name" value="DNA-dir_DNA_pol_B_CS"/>
</dbReference>
<reference evidence="10 11" key="1">
    <citation type="submission" date="2016-07" db="EMBL/GenBank/DDBJ databases">
        <title>Pervasive Adenine N6-methylation of Active Genes in Fungi.</title>
        <authorList>
            <consortium name="DOE Joint Genome Institute"/>
            <person name="Mondo S.J."/>
            <person name="Dannebaum R.O."/>
            <person name="Kuo R.C."/>
            <person name="Labutti K."/>
            <person name="Haridas S."/>
            <person name="Kuo A."/>
            <person name="Salamov A."/>
            <person name="Ahrendt S.R."/>
            <person name="Lipzen A."/>
            <person name="Sullivan W."/>
            <person name="Andreopoulos W.B."/>
            <person name="Clum A."/>
            <person name="Lindquist E."/>
            <person name="Daum C."/>
            <person name="Ramamoorthy G.K."/>
            <person name="Gryganskyi A."/>
            <person name="Culley D."/>
            <person name="Magnuson J.K."/>
            <person name="James T.Y."/>
            <person name="O'Malley M.A."/>
            <person name="Stajich J.E."/>
            <person name="Spatafora J.W."/>
            <person name="Visel A."/>
            <person name="Grigoriev I.V."/>
        </authorList>
    </citation>
    <scope>NUCLEOTIDE SEQUENCE [LARGE SCALE GENOMIC DNA]</scope>
    <source>
        <strain evidence="10 11">12-1054</strain>
    </source>
</reference>
<dbReference type="RefSeq" id="XP_040725766.1">
    <property type="nucleotide sequence ID" value="XM_040867687.1"/>
</dbReference>
<dbReference type="OMA" id="CQESERE"/>
<evidence type="ECO:0000256" key="3">
    <source>
        <dbReference type="ARBA" id="ARBA00022695"/>
    </source>
</evidence>
<dbReference type="GO" id="GO:0000166">
    <property type="term" value="F:nucleotide binding"/>
    <property type="evidence" value="ECO:0007669"/>
    <property type="project" value="InterPro"/>
</dbReference>
<dbReference type="PROSITE" id="PS00116">
    <property type="entry name" value="DNA_POLYMERASE_B"/>
    <property type="match status" value="1"/>
</dbReference>
<dbReference type="GO" id="GO:0045004">
    <property type="term" value="P:DNA replication proofreading"/>
    <property type="evidence" value="ECO:0007669"/>
    <property type="project" value="TreeGrafter"/>
</dbReference>
<dbReference type="InterPro" id="IPR042087">
    <property type="entry name" value="DNA_pol_B_thumb"/>
</dbReference>
<dbReference type="GeneID" id="63784286"/>
<evidence type="ECO:0000256" key="4">
    <source>
        <dbReference type="ARBA" id="ARBA00022932"/>
    </source>
</evidence>
<dbReference type="InterPro" id="IPR012337">
    <property type="entry name" value="RNaseH-like_sf"/>
</dbReference>
<feature type="domain" description="DNA-directed DNA polymerase family B exonuclease" evidence="9">
    <location>
        <begin position="164"/>
        <end position="412"/>
    </location>
</feature>
<accession>A0A1Y2FK70</accession>
<evidence type="ECO:0000313" key="10">
    <source>
        <dbReference type="EMBL" id="ORY83185.1"/>
    </source>
</evidence>
<gene>
    <name evidence="10" type="ORF">BCR37DRAFT_346426</name>
</gene>
<proteinExistence type="inferred from homology"/>
<dbReference type="Gene3D" id="3.30.342.10">
    <property type="entry name" value="DNA Polymerase, chain B, domain 1"/>
    <property type="match status" value="1"/>
</dbReference>
<comment type="caution">
    <text evidence="10">The sequence shown here is derived from an EMBL/GenBank/DDBJ whole genome shotgun (WGS) entry which is preliminary data.</text>
</comment>
<evidence type="ECO:0000256" key="6">
    <source>
        <dbReference type="ARBA" id="ARBA00049244"/>
    </source>
</evidence>
<dbReference type="GO" id="GO:0006287">
    <property type="term" value="P:base-excision repair, gap-filling"/>
    <property type="evidence" value="ECO:0007669"/>
    <property type="project" value="TreeGrafter"/>
</dbReference>
<evidence type="ECO:0000256" key="5">
    <source>
        <dbReference type="ARBA" id="ARBA00023125"/>
    </source>
</evidence>
<dbReference type="STRING" id="56484.A0A1Y2FK70"/>
<evidence type="ECO:0000313" key="11">
    <source>
        <dbReference type="Proteomes" id="UP000193685"/>
    </source>
</evidence>
<keyword evidence="4 7" id="KW-0239">DNA-directed DNA polymerase</keyword>
<organism evidence="10 11">
    <name type="scientific">Protomyces lactucae-debilis</name>
    <dbReference type="NCBI Taxonomy" id="2754530"/>
    <lineage>
        <taxon>Eukaryota</taxon>
        <taxon>Fungi</taxon>
        <taxon>Dikarya</taxon>
        <taxon>Ascomycota</taxon>
        <taxon>Taphrinomycotina</taxon>
        <taxon>Taphrinomycetes</taxon>
        <taxon>Taphrinales</taxon>
        <taxon>Protomycetaceae</taxon>
        <taxon>Protomyces</taxon>
    </lineage>
</organism>
<dbReference type="Proteomes" id="UP000193685">
    <property type="component" value="Unassembled WGS sequence"/>
</dbReference>
<dbReference type="InterPro" id="IPR006134">
    <property type="entry name" value="DNA-dir_DNA_pol_B_multi_dom"/>
</dbReference>
<evidence type="ECO:0000256" key="7">
    <source>
        <dbReference type="RuleBase" id="RU000442"/>
    </source>
</evidence>
<dbReference type="Gene3D" id="1.10.132.60">
    <property type="entry name" value="DNA polymerase family B, C-terminal domain"/>
    <property type="match status" value="1"/>
</dbReference>
<dbReference type="GO" id="GO:0008296">
    <property type="term" value="F:3'-5'-DNA exonuclease activity"/>
    <property type="evidence" value="ECO:0007669"/>
    <property type="project" value="TreeGrafter"/>
</dbReference>
<dbReference type="Pfam" id="PF00136">
    <property type="entry name" value="DNA_pol_B"/>
    <property type="match status" value="1"/>
</dbReference>
<dbReference type="GO" id="GO:0003677">
    <property type="term" value="F:DNA binding"/>
    <property type="evidence" value="ECO:0007669"/>
    <property type="project" value="UniProtKB-KW"/>
</dbReference>
<dbReference type="Gene3D" id="1.10.287.690">
    <property type="entry name" value="Helix hairpin bin"/>
    <property type="match status" value="1"/>
</dbReference>
<dbReference type="Gene3D" id="3.90.1600.10">
    <property type="entry name" value="Palm domain of DNA polymerase"/>
    <property type="match status" value="1"/>
</dbReference>
<sequence length="1064" mass="117917">MKRKRESTSFDVSPYARPPSTLTPSTELIFSILECEDPKDKLQDSLIRIHGVTEAGDSLILLVRDFRQSLYYPITQAFTADDYVAFEAGLRQNLKQPVAALSFELCTREPLDYFRKDAQKYTRFLKIILERPSDASQIAIILGKADELPGLLNLFQQGKLYSAQVYETGVSFDLRFMCDLGLTGCGWVKIPAGKYSLLEPTVPYERASLTAEASYRDIEALSPSPSKHDEAKTAAWSKLPPLRCLLCSCLVLPNGTSNKSAPVTPTKKKTKLILTYGKDALDVGLLESTKSAQVHILESETAMIAAFRELFLAYDPDVLSGYDVTADAIPAILQRGVDLGLKDVVHLSRLSHVSLKTKRRQLYSGAWLKKERKMSAVSNREHTELGCTGRLVLDLRSVIEREERLRTYSLNEASSVLAGRTLEKLSTTTLARLWRDDSDADEQCRVLGYALLEGEAALCLLRTQASLITYVELARVTGLNFVDVVEKGQMKRFWSCLHRFCKELDVVVPERNRSGDQMTQSALNWMPEVAYDTQHPVAVLDFRSLYPSILIARNLCFSTEVMPGAPAAASGLTQDDTWVGFGGATFVNAETKRGIVPRILEHFLAERGRVKKLMAQSTTDATLHRVLDGRQKAIKVVANAVYGAMGARDAKVQNLAIADATISEGARLLAHAKEEIEKRYAARQVRVVYGDTDSVFLQVPGATVDEAIQLGKQISEEVSQIWPEPIQLEFEKVLFPSLLQNRKRYAGLIWTKPDEPDGVDVKGIEVNRRDAVPLLDTILGDIFKLLFPAKNNAHDQKITAADRQSIVTQVKQSVSAVVSQILDGKLDVSQFVMTKGLWLGTDASDYSGKQAHISVIEKMRARQPSRIFRDGERIRYCFVQGAPKAPGYEKAEDPVYVMEKGLLLDYAYYLAHTVHNPVLRILELMMPVKEAESLLKGAGSTTKQKVAVKGTGVMGAFLKAGKKQLAKCAICGQDCPPSRKLCTTHAKDALGIIATKKEEALAVATTRDDLLKICRACQESEREVLCVNLDCQIYFGRVKAGEQASALKEAVVHLAEAEQVDLSW</sequence>
<keyword evidence="2 7" id="KW-0808">Transferase</keyword>
<comment type="similarity">
    <text evidence="1 7">Belongs to the DNA polymerase type-B family.</text>
</comment>
<dbReference type="PANTHER" id="PTHR10322:SF35">
    <property type="entry name" value="DNA-DIRECTED DNA POLYMERASE"/>
    <property type="match status" value="1"/>
</dbReference>
<comment type="catalytic activity">
    <reaction evidence="6 7">
        <text>DNA(n) + a 2'-deoxyribonucleoside 5'-triphosphate = DNA(n+1) + diphosphate</text>
        <dbReference type="Rhea" id="RHEA:22508"/>
        <dbReference type="Rhea" id="RHEA-COMP:17339"/>
        <dbReference type="Rhea" id="RHEA-COMP:17340"/>
        <dbReference type="ChEBI" id="CHEBI:33019"/>
        <dbReference type="ChEBI" id="CHEBI:61560"/>
        <dbReference type="ChEBI" id="CHEBI:173112"/>
        <dbReference type="EC" id="2.7.7.7"/>
    </reaction>
</comment>
<dbReference type="GO" id="GO:0006297">
    <property type="term" value="P:nucleotide-excision repair, DNA gap filling"/>
    <property type="evidence" value="ECO:0007669"/>
    <property type="project" value="TreeGrafter"/>
</dbReference>
<keyword evidence="11" id="KW-1185">Reference proteome</keyword>
<dbReference type="EC" id="2.7.7.7" evidence="7"/>
<feature type="domain" description="DNA-directed DNA polymerase family B multifunctional" evidence="8">
    <location>
        <begin position="482"/>
        <end position="923"/>
    </location>
</feature>
<evidence type="ECO:0000259" key="9">
    <source>
        <dbReference type="Pfam" id="PF03104"/>
    </source>
</evidence>
<dbReference type="SUPFAM" id="SSF56672">
    <property type="entry name" value="DNA/RNA polymerases"/>
    <property type="match status" value="1"/>
</dbReference>
<dbReference type="PANTHER" id="PTHR10322">
    <property type="entry name" value="DNA POLYMERASE CATALYTIC SUBUNIT"/>
    <property type="match status" value="1"/>
</dbReference>
<keyword evidence="3 7" id="KW-0548">Nucleotidyltransferase</keyword>
<dbReference type="PRINTS" id="PR00106">
    <property type="entry name" value="DNAPOLB"/>
</dbReference>
<dbReference type="InterPro" id="IPR006133">
    <property type="entry name" value="DNA-dir_DNA_pol_B_exonuc"/>
</dbReference>
<evidence type="ECO:0000256" key="2">
    <source>
        <dbReference type="ARBA" id="ARBA00022679"/>
    </source>
</evidence>
<dbReference type="GO" id="GO:0003887">
    <property type="term" value="F:DNA-directed DNA polymerase activity"/>
    <property type="evidence" value="ECO:0007669"/>
    <property type="project" value="UniProtKB-KW"/>
</dbReference>
<dbReference type="OrthoDB" id="2414538at2759"/>
<dbReference type="SUPFAM" id="SSF53098">
    <property type="entry name" value="Ribonuclease H-like"/>
    <property type="match status" value="1"/>
</dbReference>
<evidence type="ECO:0000256" key="1">
    <source>
        <dbReference type="ARBA" id="ARBA00005755"/>
    </source>
</evidence>
<dbReference type="SMART" id="SM00486">
    <property type="entry name" value="POLBc"/>
    <property type="match status" value="1"/>
</dbReference>
<protein>
    <recommendedName>
        <fullName evidence="7">DNA polymerase</fullName>
        <ecNumber evidence="7">2.7.7.7</ecNumber>
    </recommendedName>
</protein>
<dbReference type="InterPro" id="IPR023211">
    <property type="entry name" value="DNA_pol_palm_dom_sf"/>
</dbReference>
<dbReference type="InterPro" id="IPR050240">
    <property type="entry name" value="DNA_pol_type-B"/>
</dbReference>
<dbReference type="EMBL" id="MCFI01000008">
    <property type="protein sequence ID" value="ORY83185.1"/>
    <property type="molecule type" value="Genomic_DNA"/>
</dbReference>
<dbReference type="InterPro" id="IPR006172">
    <property type="entry name" value="DNA-dir_DNA_pol_B"/>
</dbReference>
<dbReference type="InterPro" id="IPR043502">
    <property type="entry name" value="DNA/RNA_pol_sf"/>
</dbReference>
<evidence type="ECO:0000259" key="8">
    <source>
        <dbReference type="Pfam" id="PF00136"/>
    </source>
</evidence>
<dbReference type="Gene3D" id="3.30.420.10">
    <property type="entry name" value="Ribonuclease H-like superfamily/Ribonuclease H"/>
    <property type="match status" value="1"/>
</dbReference>
<dbReference type="AlphaFoldDB" id="A0A1Y2FK70"/>
<dbReference type="InterPro" id="IPR036397">
    <property type="entry name" value="RNaseH_sf"/>
</dbReference>